<reference evidence="2" key="1">
    <citation type="journal article" date="2014" name="Front. Microbiol.">
        <title>High frequency of phylogenetically diverse reductive dehalogenase-homologous genes in deep subseafloor sedimentary metagenomes.</title>
        <authorList>
            <person name="Kawai M."/>
            <person name="Futagami T."/>
            <person name="Toyoda A."/>
            <person name="Takaki Y."/>
            <person name="Nishi S."/>
            <person name="Hori S."/>
            <person name="Arai W."/>
            <person name="Tsubouchi T."/>
            <person name="Morono Y."/>
            <person name="Uchiyama I."/>
            <person name="Ito T."/>
            <person name="Fujiyama A."/>
            <person name="Inagaki F."/>
            <person name="Takami H."/>
        </authorList>
    </citation>
    <scope>NUCLEOTIDE SEQUENCE</scope>
    <source>
        <strain evidence="2">Expedition CK06-06</strain>
    </source>
</reference>
<organism evidence="2">
    <name type="scientific">marine sediment metagenome</name>
    <dbReference type="NCBI Taxonomy" id="412755"/>
    <lineage>
        <taxon>unclassified sequences</taxon>
        <taxon>metagenomes</taxon>
        <taxon>ecological metagenomes</taxon>
    </lineage>
</organism>
<dbReference type="EMBL" id="BARW01004455">
    <property type="protein sequence ID" value="GAI63275.1"/>
    <property type="molecule type" value="Genomic_DNA"/>
</dbReference>
<evidence type="ECO:0000256" key="1">
    <source>
        <dbReference type="SAM" id="Phobius"/>
    </source>
</evidence>
<gene>
    <name evidence="2" type="ORF">S12H4_10423</name>
</gene>
<keyword evidence="1" id="KW-1133">Transmembrane helix</keyword>
<dbReference type="AlphaFoldDB" id="X1RJC7"/>
<proteinExistence type="predicted"/>
<sequence>MKNKKADIPVTILVIGVFAICALAIVSFLSSSFNFSHSFTGISEMEEMNSKIDEYYFYKNAGLSEEKIQEILDIKEGSLYIEKNPTKSFSGNCFWRDSVL</sequence>
<comment type="caution">
    <text evidence="2">The sequence shown here is derived from an EMBL/GenBank/DDBJ whole genome shotgun (WGS) entry which is preliminary data.</text>
</comment>
<name>X1RJC7_9ZZZZ</name>
<accession>X1RJC7</accession>
<feature type="transmembrane region" description="Helical" evidence="1">
    <location>
        <begin position="12"/>
        <end position="33"/>
    </location>
</feature>
<keyword evidence="1" id="KW-0472">Membrane</keyword>
<protein>
    <submittedName>
        <fullName evidence="2">Uncharacterized protein</fullName>
    </submittedName>
</protein>
<evidence type="ECO:0000313" key="2">
    <source>
        <dbReference type="EMBL" id="GAI63275.1"/>
    </source>
</evidence>
<keyword evidence="1" id="KW-0812">Transmembrane</keyword>